<dbReference type="AlphaFoldDB" id="A0A1H2XAZ4"/>
<proteinExistence type="predicted"/>
<evidence type="ECO:0000313" key="2">
    <source>
        <dbReference type="Proteomes" id="UP000182771"/>
    </source>
</evidence>
<dbReference type="Proteomes" id="UP000182771">
    <property type="component" value="Unassembled WGS sequence"/>
</dbReference>
<name>A0A1H2XAZ4_9FLAO</name>
<evidence type="ECO:0000313" key="1">
    <source>
        <dbReference type="EMBL" id="SDW90010.1"/>
    </source>
</evidence>
<dbReference type="EMBL" id="FNND01000005">
    <property type="protein sequence ID" value="SDW90010.1"/>
    <property type="molecule type" value="Genomic_DNA"/>
</dbReference>
<organism evidence="1 2">
    <name type="scientific">Capnocytophaga granulosa</name>
    <dbReference type="NCBI Taxonomy" id="45242"/>
    <lineage>
        <taxon>Bacteria</taxon>
        <taxon>Pseudomonadati</taxon>
        <taxon>Bacteroidota</taxon>
        <taxon>Flavobacteriia</taxon>
        <taxon>Flavobacteriales</taxon>
        <taxon>Flavobacteriaceae</taxon>
        <taxon>Capnocytophaga</taxon>
    </lineage>
</organism>
<protein>
    <submittedName>
        <fullName evidence="1">Uncharacterized protein</fullName>
    </submittedName>
</protein>
<comment type="caution">
    <text evidence="1">The sequence shown here is derived from an EMBL/GenBank/DDBJ whole genome shotgun (WGS) entry which is preliminary data.</text>
</comment>
<accession>A0A1H2XAZ4</accession>
<sequence length="74" mass="8733">MQIAATQLYRHRKSVKFVKISGSFRYIEFTLFTLHQRQPAKVQKKQQVQMTCCNFLSLELIVPRGTVKREMNSD</sequence>
<keyword evidence="2" id="KW-1185">Reference proteome</keyword>
<gene>
    <name evidence="1" type="ORF">SAMN05444420_10553</name>
</gene>
<reference evidence="1 2" key="1">
    <citation type="submission" date="2016-10" db="EMBL/GenBank/DDBJ databases">
        <authorList>
            <person name="Varghese N."/>
            <person name="Submissions S."/>
        </authorList>
    </citation>
    <scope>NUCLEOTIDE SEQUENCE [LARGE SCALE GENOMIC DNA]</scope>
    <source>
        <strain evidence="1 2">DSM 11449</strain>
    </source>
</reference>